<organism evidence="2 3">
    <name type="scientific">Mycteria americana</name>
    <name type="common">Wood stork</name>
    <dbReference type="NCBI Taxonomy" id="33587"/>
    <lineage>
        <taxon>Eukaryota</taxon>
        <taxon>Metazoa</taxon>
        <taxon>Chordata</taxon>
        <taxon>Craniata</taxon>
        <taxon>Vertebrata</taxon>
        <taxon>Euteleostomi</taxon>
        <taxon>Archelosauria</taxon>
        <taxon>Archosauria</taxon>
        <taxon>Dinosauria</taxon>
        <taxon>Saurischia</taxon>
        <taxon>Theropoda</taxon>
        <taxon>Coelurosauria</taxon>
        <taxon>Aves</taxon>
        <taxon>Neognathae</taxon>
        <taxon>Neoaves</taxon>
        <taxon>Aequornithes</taxon>
        <taxon>Ciconiiformes</taxon>
        <taxon>Ciconiidae</taxon>
        <taxon>Mycteria</taxon>
    </lineage>
</organism>
<comment type="caution">
    <text evidence="2">The sequence shown here is derived from an EMBL/GenBank/DDBJ whole genome shotgun (WGS) entry which is preliminary data.</text>
</comment>
<evidence type="ECO:0000313" key="3">
    <source>
        <dbReference type="Proteomes" id="UP001333110"/>
    </source>
</evidence>
<dbReference type="EMBL" id="JAUNZN010000001">
    <property type="protein sequence ID" value="KAK4829022.1"/>
    <property type="molecule type" value="Genomic_DNA"/>
</dbReference>
<protein>
    <submittedName>
        <fullName evidence="2">Uncharacterized protein</fullName>
    </submittedName>
</protein>
<evidence type="ECO:0000313" key="2">
    <source>
        <dbReference type="EMBL" id="KAK4829022.1"/>
    </source>
</evidence>
<evidence type="ECO:0000256" key="1">
    <source>
        <dbReference type="SAM" id="MobiDB-lite"/>
    </source>
</evidence>
<feature type="region of interest" description="Disordered" evidence="1">
    <location>
        <begin position="188"/>
        <end position="216"/>
    </location>
</feature>
<accession>A0AAN7S594</accession>
<dbReference type="Proteomes" id="UP001333110">
    <property type="component" value="Unassembled WGS sequence"/>
</dbReference>
<name>A0AAN7S594_MYCAM</name>
<sequence>MSIDVKPFLLFFASLATSSSSCTLGFLTPSLHKRAASLYSSHVTCPCFHCLCSSLLLFSLTSMSRISHAGLFPSLPDILHLGTESSCALWKPSLKICQLCSAPLLLRSVSQGGPDYTSFLSHIPQDCELHQCVITAAQAASNLDVTDELTCIGDHQVQYCNPSGREPMPAGSKTGQLLAKVKPIRDNGSTSGITYSRRGKKTCTTGTAATEKSENM</sequence>
<dbReference type="AlphaFoldDB" id="A0AAN7S594"/>
<gene>
    <name evidence="2" type="ORF">QYF61_001797</name>
</gene>
<keyword evidence="3" id="KW-1185">Reference proteome</keyword>
<proteinExistence type="predicted"/>
<reference evidence="2 3" key="1">
    <citation type="journal article" date="2023" name="J. Hered.">
        <title>Chromosome-level genome of the wood stork (Mycteria americana) provides insight into avian chromosome evolution.</title>
        <authorList>
            <person name="Flamio R. Jr."/>
            <person name="Ramstad K.M."/>
        </authorList>
    </citation>
    <scope>NUCLEOTIDE SEQUENCE [LARGE SCALE GENOMIC DNA]</scope>
    <source>
        <strain evidence="2">JAX WOST 10</strain>
    </source>
</reference>
<dbReference type="PROSITE" id="PS51257">
    <property type="entry name" value="PROKAR_LIPOPROTEIN"/>
    <property type="match status" value="1"/>
</dbReference>